<organism evidence="2 3">
    <name type="scientific">Promicromonospora alba</name>
    <dbReference type="NCBI Taxonomy" id="1616110"/>
    <lineage>
        <taxon>Bacteria</taxon>
        <taxon>Bacillati</taxon>
        <taxon>Actinomycetota</taxon>
        <taxon>Actinomycetes</taxon>
        <taxon>Micrococcales</taxon>
        <taxon>Promicromonosporaceae</taxon>
        <taxon>Promicromonospora</taxon>
    </lineage>
</organism>
<accession>A0ABV9HH47</accession>
<dbReference type="InterPro" id="IPR046701">
    <property type="entry name" value="DUF6571"/>
</dbReference>
<evidence type="ECO:0000313" key="2">
    <source>
        <dbReference type="EMBL" id="MFC4629588.1"/>
    </source>
</evidence>
<name>A0ABV9HH47_9MICO</name>
<evidence type="ECO:0000313" key="3">
    <source>
        <dbReference type="Proteomes" id="UP001596011"/>
    </source>
</evidence>
<dbReference type="Proteomes" id="UP001596011">
    <property type="component" value="Unassembled WGS sequence"/>
</dbReference>
<dbReference type="EMBL" id="JBHSFI010000005">
    <property type="protein sequence ID" value="MFC4629588.1"/>
    <property type="molecule type" value="Genomic_DNA"/>
</dbReference>
<dbReference type="RefSeq" id="WP_377136643.1">
    <property type="nucleotide sequence ID" value="NZ_JBHSFI010000005.1"/>
</dbReference>
<evidence type="ECO:0000259" key="1">
    <source>
        <dbReference type="Pfam" id="PF20211"/>
    </source>
</evidence>
<feature type="domain" description="DUF6571" evidence="1">
    <location>
        <begin position="344"/>
        <end position="486"/>
    </location>
</feature>
<keyword evidence="3" id="KW-1185">Reference proteome</keyword>
<sequence>MTSEFTDAGGLIAPSAWPYRSHALGLCGVEEHARLADQLADTVGEVAQDIRSRWSGVLPDVYEAPGAEHLYLAMDPAHRAGETVSERLRWGAKLMRNYTDTVGGLKQRLATLETEATAWRATVSPGIWVSAEDLPFVRVAEFTPAGALLEALSPLAQAKGMTLSWREHRPSVEQNQAYVATISGLTEQIRDAIETLVHGLQTVEAAEGRISALTFAMGGSPFGSAPPDDGEWFMRDRDELEAMTPEQLTQWWNGLESWQQEAMGDTIPLLDLDRQIVEGKLTDAIEQAAESESGTDIAALDATLQVFGQDEAALAAVIAGAGGAAVATVVHAAGQSAFTTGCDMEAARRVATRLREGLSTASADWEPEQAQKFALEMLRGVEGGRHASAVGFLFGDHRNSPMGEEFTVATATELDAMERDPIGWQQPWLHIGPEVGVLALEALTPGQDGNSTRLQDPMGRVLSTLGEYPDAALNWLTDDGTDEYSPTDESDSGYKSAGQARLEYYFQERDSSVRAGRDGFEGVAALWSGAQEATGGPLDPNSYDPTSGAYDPEVWEKVATMTTYAVRGLSENETFIPEQVSTLGTIELASGTVDAMPHLAHNPIHEYSTDQELKSLALEGFLPSELPGLEGEPRATPNVTRAALAEVAAAAASSPASVEMLTQGVSQYQEALVGVAQKGQTDPREAVDRIVKLEAFLSGARDGGEAGVMNRKDEAAEQAINAASTAAGAIPVPEPVEKVGKLALKGAVAWATDEALDAWTNNLAEAQVDSEGKAREEAAATGHAAAELATQLGVDGLSANEASGTFDSVYEAIYSKSSDGIVTQ</sequence>
<dbReference type="Pfam" id="PF20211">
    <property type="entry name" value="DUF6571"/>
    <property type="match status" value="2"/>
</dbReference>
<comment type="caution">
    <text evidence="2">The sequence shown here is derived from an EMBL/GenBank/DDBJ whole genome shotgun (WGS) entry which is preliminary data.</text>
</comment>
<feature type="domain" description="DUF6571" evidence="1">
    <location>
        <begin position="636"/>
        <end position="785"/>
    </location>
</feature>
<protein>
    <submittedName>
        <fullName evidence="2">DUF6571 family protein</fullName>
    </submittedName>
</protein>
<gene>
    <name evidence="2" type="ORF">ACFO6V_15180</name>
</gene>
<reference evidence="3" key="1">
    <citation type="journal article" date="2019" name="Int. J. Syst. Evol. Microbiol.">
        <title>The Global Catalogue of Microorganisms (GCM) 10K type strain sequencing project: providing services to taxonomists for standard genome sequencing and annotation.</title>
        <authorList>
            <consortium name="The Broad Institute Genomics Platform"/>
            <consortium name="The Broad Institute Genome Sequencing Center for Infectious Disease"/>
            <person name="Wu L."/>
            <person name="Ma J."/>
        </authorList>
    </citation>
    <scope>NUCLEOTIDE SEQUENCE [LARGE SCALE GENOMIC DNA]</scope>
    <source>
        <strain evidence="3">CCUG 42722</strain>
    </source>
</reference>
<proteinExistence type="predicted"/>